<evidence type="ECO:0000313" key="2">
    <source>
        <dbReference type="EMBL" id="STO56265.1"/>
    </source>
</evidence>
<accession>A0A377HKI4</accession>
<dbReference type="InterPro" id="IPR018821">
    <property type="entry name" value="DUF294_put_nucleoTrafse_sb-bd"/>
</dbReference>
<reference evidence="2 3" key="1">
    <citation type="submission" date="2018-06" db="EMBL/GenBank/DDBJ databases">
        <authorList>
            <consortium name="Pathogen Informatics"/>
            <person name="Doyle S."/>
        </authorList>
    </citation>
    <scope>NUCLEOTIDE SEQUENCE [LARGE SCALE GENOMIC DNA]</scope>
    <source>
        <strain evidence="2 3">NCTC11645</strain>
    </source>
</reference>
<feature type="domain" description="Cyclic nucleotide-binding" evidence="1">
    <location>
        <begin position="22"/>
        <end position="138"/>
    </location>
</feature>
<dbReference type="PANTHER" id="PTHR43773">
    <property type="entry name" value="MAGNESIUM TRANSPORTER MGTE"/>
    <property type="match status" value="1"/>
</dbReference>
<protein>
    <submittedName>
        <fullName evidence="2">Predicted signal-transduction protein containing cAMP-binding and CBS domains</fullName>
    </submittedName>
</protein>
<evidence type="ECO:0000259" key="1">
    <source>
        <dbReference type="PROSITE" id="PS50042"/>
    </source>
</evidence>
<dbReference type="GO" id="GO:0016020">
    <property type="term" value="C:membrane"/>
    <property type="evidence" value="ECO:0007669"/>
    <property type="project" value="InterPro"/>
</dbReference>
<dbReference type="InterPro" id="IPR005105">
    <property type="entry name" value="GlnD_Uridyltrans_N"/>
</dbReference>
<sequence>MCVNNNTECAAMPEPFDTASPPFDRLDDKQAKSLLSSLDVAYYRRGDVLIEKGQANEALYIVIKGRVQEINPDTQEVQAQYIKDDLFDARALLKGYAHHRYHVVEDTLCYVLPKAVFMALYHENPSFADYFNTSFSRRKRMLEQAQQQQNLAEFILTQVDESNIQPIMTLPHATTIHDATLQLRQARQDCALVTLEGKPHDIGIITRTNLLHALVENGCSLDTPIGDIATSPVISVEMGDYLFNVMILMTRDRVKRVRVTEDRKTVGMLDMTQVLSLFSTHSHVLTLQINRAHSIEELALAANNQQQLVANLTNNGIHTQFVMELISAVNEQIIEKAFRLTIPEAFHEKCCLFVMGSEGRGEQILKTDQDNGLILTDDANWPDVQHYMVRFSDVLSRLGYPPCPGNVMVNNPRWVKTQSEWIKEMVSLSKISDERTLMDLAILADSHAVAGNKALLEPVMTKLHSRMKNNMLALNTFVRPCLAFRVPLTFFGGLKANKEGLDVKKGGIFPLVHGVRTLALENGLTETNTFERLDALARCKALDQETANNLSEALKLFVKVRLKQQLDSDASTGNLLDVAQLSRTERDLLRDCLGVVKKFKERLASHYQVRD</sequence>
<dbReference type="Proteomes" id="UP000254512">
    <property type="component" value="Unassembled WGS sequence"/>
</dbReference>
<organism evidence="2 3">
    <name type="scientific">Grimontia hollisae</name>
    <name type="common">Vibrio hollisae</name>
    <dbReference type="NCBI Taxonomy" id="673"/>
    <lineage>
        <taxon>Bacteria</taxon>
        <taxon>Pseudomonadati</taxon>
        <taxon>Pseudomonadota</taxon>
        <taxon>Gammaproteobacteria</taxon>
        <taxon>Vibrionales</taxon>
        <taxon>Vibrionaceae</taxon>
        <taxon>Grimontia</taxon>
    </lineage>
</organism>
<dbReference type="SMART" id="SM00100">
    <property type="entry name" value="cNMP"/>
    <property type="match status" value="1"/>
</dbReference>
<dbReference type="SUPFAM" id="SSF54631">
    <property type="entry name" value="CBS-domain pair"/>
    <property type="match status" value="1"/>
</dbReference>
<gene>
    <name evidence="2" type="ORF">NCTC11645_00595</name>
</gene>
<dbReference type="AlphaFoldDB" id="A0A377HKI4"/>
<dbReference type="InterPro" id="IPR046342">
    <property type="entry name" value="CBS_dom_sf"/>
</dbReference>
<dbReference type="CDD" id="cd05401">
    <property type="entry name" value="NT_GlnE_GlnD_like"/>
    <property type="match status" value="1"/>
</dbReference>
<dbReference type="PROSITE" id="PS50042">
    <property type="entry name" value="CNMP_BINDING_3"/>
    <property type="match status" value="1"/>
</dbReference>
<dbReference type="Gene3D" id="2.60.120.10">
    <property type="entry name" value="Jelly Rolls"/>
    <property type="match status" value="1"/>
</dbReference>
<dbReference type="EMBL" id="UGHD01000002">
    <property type="protein sequence ID" value="STO56265.1"/>
    <property type="molecule type" value="Genomic_DNA"/>
</dbReference>
<dbReference type="GO" id="GO:0015095">
    <property type="term" value="F:magnesium ion transmembrane transporter activity"/>
    <property type="evidence" value="ECO:0007669"/>
    <property type="project" value="InterPro"/>
</dbReference>
<dbReference type="SMART" id="SM00116">
    <property type="entry name" value="CBS"/>
    <property type="match status" value="2"/>
</dbReference>
<dbReference type="CDD" id="cd00038">
    <property type="entry name" value="CAP_ED"/>
    <property type="match status" value="1"/>
</dbReference>
<dbReference type="SUPFAM" id="SSF51206">
    <property type="entry name" value="cAMP-binding domain-like"/>
    <property type="match status" value="1"/>
</dbReference>
<evidence type="ECO:0000313" key="3">
    <source>
        <dbReference type="Proteomes" id="UP000254512"/>
    </source>
</evidence>
<dbReference type="Gene3D" id="3.10.580.10">
    <property type="entry name" value="CBS-domain"/>
    <property type="match status" value="1"/>
</dbReference>
<proteinExistence type="predicted"/>
<dbReference type="STRING" id="673.AL542_10925"/>
<dbReference type="PANTHER" id="PTHR43773:SF1">
    <property type="entry name" value="MAGNESIUM TRANSPORTER MGTE"/>
    <property type="match status" value="1"/>
</dbReference>
<dbReference type="Pfam" id="PF10335">
    <property type="entry name" value="DUF294_C"/>
    <property type="match status" value="1"/>
</dbReference>
<dbReference type="InterPro" id="IPR000644">
    <property type="entry name" value="CBS_dom"/>
</dbReference>
<dbReference type="Pfam" id="PF03445">
    <property type="entry name" value="DUF294"/>
    <property type="match status" value="1"/>
</dbReference>
<name>A0A377HKI4_GRIHO</name>
<dbReference type="CDD" id="cd04589">
    <property type="entry name" value="CBS_pair_CAP-ED_NT_Pol-beta-like_DUF294_assoc"/>
    <property type="match status" value="1"/>
</dbReference>
<dbReference type="GO" id="GO:0008773">
    <property type="term" value="F:[protein-PII] uridylyltransferase activity"/>
    <property type="evidence" value="ECO:0007669"/>
    <property type="project" value="InterPro"/>
</dbReference>
<dbReference type="Pfam" id="PF00571">
    <property type="entry name" value="CBS"/>
    <property type="match status" value="1"/>
</dbReference>
<dbReference type="InterPro" id="IPR000595">
    <property type="entry name" value="cNMP-bd_dom"/>
</dbReference>
<dbReference type="Pfam" id="PF00027">
    <property type="entry name" value="cNMP_binding"/>
    <property type="match status" value="1"/>
</dbReference>
<dbReference type="InterPro" id="IPR014710">
    <property type="entry name" value="RmlC-like_jellyroll"/>
</dbReference>
<dbReference type="InterPro" id="IPR006669">
    <property type="entry name" value="MgtE_transporter"/>
</dbReference>
<dbReference type="InterPro" id="IPR018490">
    <property type="entry name" value="cNMP-bd_dom_sf"/>
</dbReference>